<comment type="similarity">
    <text evidence="6">Belongs to the protein kinase superfamily. CMGC Ser/Thr protein kinase family. Lammer subfamily.</text>
</comment>
<dbReference type="PROSITE" id="PS00107">
    <property type="entry name" value="PROTEIN_KINASE_ATP"/>
    <property type="match status" value="1"/>
</dbReference>
<evidence type="ECO:0000259" key="10">
    <source>
        <dbReference type="PROSITE" id="PS50011"/>
    </source>
</evidence>
<keyword evidence="11" id="KW-1185">Reference proteome</keyword>
<dbReference type="STRING" id="1561998.A0A1I7U1W1"/>
<organism evidence="11 12">
    <name type="scientific">Caenorhabditis tropicalis</name>
    <dbReference type="NCBI Taxonomy" id="1561998"/>
    <lineage>
        <taxon>Eukaryota</taxon>
        <taxon>Metazoa</taxon>
        <taxon>Ecdysozoa</taxon>
        <taxon>Nematoda</taxon>
        <taxon>Chromadorea</taxon>
        <taxon>Rhabditida</taxon>
        <taxon>Rhabditina</taxon>
        <taxon>Rhabditomorpha</taxon>
        <taxon>Rhabditoidea</taxon>
        <taxon>Rhabditidae</taxon>
        <taxon>Peloderinae</taxon>
        <taxon>Caenorhabditis</taxon>
    </lineage>
</organism>
<dbReference type="GO" id="GO:0005524">
    <property type="term" value="F:ATP binding"/>
    <property type="evidence" value="ECO:0007669"/>
    <property type="project" value="UniProtKB-UniRule"/>
</dbReference>
<reference evidence="12" key="1">
    <citation type="submission" date="2016-11" db="UniProtKB">
        <authorList>
            <consortium name="WormBaseParasite"/>
        </authorList>
    </citation>
    <scope>IDENTIFICATION</scope>
</reference>
<dbReference type="PANTHER" id="PTHR45646:SF11">
    <property type="entry name" value="SERINE_THREONINE-PROTEIN KINASE DOA"/>
    <property type="match status" value="1"/>
</dbReference>
<dbReference type="AlphaFoldDB" id="A0A1I7U1W1"/>
<sequence>MSEQSGKGTEHVSPMDWDPISTDTADQGPSPLSISDEGYQLYKIESHKPYEISECEYDPGRLPRIILGDVIRPDSQNSNMDKYKVLKYLGRGGFAKVWLSETKIGEYSAIKVTESDKYFREAAEREIMVGYLIRLYQFHFGGSIHQFFQFMGILQKFRQHNNIVKFLGCFAIKNDTVQHMALRFEALGPNLDHILDRSVQKFHPNVMKTIIKQLLEALKYIHRKFIIHVDIKPSNILIAISKENMLDIVHSLGSTDDYYLDLNYSKLNVKLGDFGVSVKTRKACQSEHLSTCAYRAPESFLTTTIDFPIDLWSMGCVIHKIVTRKPLFTCGQEKDDEQHGIAHLIKMARTLGPIPAAPFRTSSRPVYEEVFGKRNSFSRGNPFVRGNFVEAAAGYLEAQEANRFYNFMQKFLEYDPKKRITAAMANEDEFLHPQKRRFIIRRYIIKKRQVNPDTKPEVASQMSAGDNDI</sequence>
<evidence type="ECO:0000256" key="7">
    <source>
        <dbReference type="PROSITE-ProRule" id="PRU10141"/>
    </source>
</evidence>
<dbReference type="Pfam" id="PF00069">
    <property type="entry name" value="Pkinase"/>
    <property type="match status" value="1"/>
</dbReference>
<feature type="region of interest" description="Disordered" evidence="9">
    <location>
        <begin position="1"/>
        <end position="35"/>
    </location>
</feature>
<dbReference type="WBParaSite" id="Csp11.Scaffold629.g14011.t2">
    <property type="protein sequence ID" value="Csp11.Scaffold629.g14011.t2"/>
    <property type="gene ID" value="Csp11.Scaffold629.g14011"/>
</dbReference>
<evidence type="ECO:0000256" key="3">
    <source>
        <dbReference type="ARBA" id="ARBA00022741"/>
    </source>
</evidence>
<evidence type="ECO:0000256" key="5">
    <source>
        <dbReference type="ARBA" id="ARBA00022840"/>
    </source>
</evidence>
<dbReference type="Gene3D" id="1.10.510.10">
    <property type="entry name" value="Transferase(Phosphotransferase) domain 1"/>
    <property type="match status" value="1"/>
</dbReference>
<name>A0A1I7U1W1_9PELO</name>
<keyword evidence="5 7" id="KW-0067">ATP-binding</keyword>
<dbReference type="InterPro" id="IPR011009">
    <property type="entry name" value="Kinase-like_dom_sf"/>
</dbReference>
<accession>A0A1I7U1W1</accession>
<dbReference type="PROSITE" id="PS50011">
    <property type="entry name" value="PROTEIN_KINASE_DOM"/>
    <property type="match status" value="1"/>
</dbReference>
<dbReference type="Proteomes" id="UP000095282">
    <property type="component" value="Unplaced"/>
</dbReference>
<proteinExistence type="inferred from homology"/>
<feature type="domain" description="Protein kinase" evidence="10">
    <location>
        <begin position="83"/>
        <end position="431"/>
    </location>
</feature>
<dbReference type="GO" id="GO:0005634">
    <property type="term" value="C:nucleus"/>
    <property type="evidence" value="ECO:0007669"/>
    <property type="project" value="TreeGrafter"/>
</dbReference>
<dbReference type="GO" id="GO:0004674">
    <property type="term" value="F:protein serine/threonine kinase activity"/>
    <property type="evidence" value="ECO:0007669"/>
    <property type="project" value="UniProtKB-KW"/>
</dbReference>
<evidence type="ECO:0000256" key="2">
    <source>
        <dbReference type="ARBA" id="ARBA00022679"/>
    </source>
</evidence>
<dbReference type="InterPro" id="IPR017441">
    <property type="entry name" value="Protein_kinase_ATP_BS"/>
</dbReference>
<dbReference type="SUPFAM" id="SSF56112">
    <property type="entry name" value="Protein kinase-like (PK-like)"/>
    <property type="match status" value="1"/>
</dbReference>
<evidence type="ECO:0000313" key="12">
    <source>
        <dbReference type="WBParaSite" id="Csp11.Scaffold629.g14011.t2"/>
    </source>
</evidence>
<dbReference type="PROSITE" id="PS00108">
    <property type="entry name" value="PROTEIN_KINASE_ST"/>
    <property type="match status" value="1"/>
</dbReference>
<evidence type="ECO:0000256" key="4">
    <source>
        <dbReference type="ARBA" id="ARBA00022777"/>
    </source>
</evidence>
<feature type="compositionally biased region" description="Polar residues" evidence="9">
    <location>
        <begin position="21"/>
        <end position="33"/>
    </location>
</feature>
<dbReference type="InterPro" id="IPR051175">
    <property type="entry name" value="CLK_kinases"/>
</dbReference>
<protein>
    <submittedName>
        <fullName evidence="12">Protein kinase domain-containing protein</fullName>
    </submittedName>
</protein>
<keyword evidence="3 7" id="KW-0547">Nucleotide-binding</keyword>
<dbReference type="InterPro" id="IPR008271">
    <property type="entry name" value="Ser/Thr_kinase_AS"/>
</dbReference>
<evidence type="ECO:0000256" key="6">
    <source>
        <dbReference type="ARBA" id="ARBA00037966"/>
    </source>
</evidence>
<evidence type="ECO:0000313" key="11">
    <source>
        <dbReference type="Proteomes" id="UP000095282"/>
    </source>
</evidence>
<evidence type="ECO:0000256" key="8">
    <source>
        <dbReference type="RuleBase" id="RU000304"/>
    </source>
</evidence>
<dbReference type="InterPro" id="IPR000719">
    <property type="entry name" value="Prot_kinase_dom"/>
</dbReference>
<evidence type="ECO:0000256" key="9">
    <source>
        <dbReference type="SAM" id="MobiDB-lite"/>
    </source>
</evidence>
<keyword evidence="2" id="KW-0808">Transferase</keyword>
<feature type="binding site" evidence="7">
    <location>
        <position position="111"/>
    </location>
    <ligand>
        <name>ATP</name>
        <dbReference type="ChEBI" id="CHEBI:30616"/>
    </ligand>
</feature>
<dbReference type="PANTHER" id="PTHR45646">
    <property type="entry name" value="SERINE/THREONINE-PROTEIN KINASE DOA-RELATED"/>
    <property type="match status" value="1"/>
</dbReference>
<dbReference type="Gene3D" id="3.30.200.20">
    <property type="entry name" value="Phosphorylase Kinase, domain 1"/>
    <property type="match status" value="1"/>
</dbReference>
<dbReference type="SMART" id="SM00220">
    <property type="entry name" value="S_TKc"/>
    <property type="match status" value="1"/>
</dbReference>
<keyword evidence="1 8" id="KW-0723">Serine/threonine-protein kinase</keyword>
<evidence type="ECO:0000256" key="1">
    <source>
        <dbReference type="ARBA" id="ARBA00022527"/>
    </source>
</evidence>
<keyword evidence="4" id="KW-0418">Kinase</keyword>